<protein>
    <submittedName>
        <fullName evidence="2">Uncharacterized protein</fullName>
    </submittedName>
</protein>
<accession>A0A0G4J4D4</accession>
<feature type="region of interest" description="Disordered" evidence="1">
    <location>
        <begin position="1"/>
        <end position="47"/>
    </location>
</feature>
<dbReference type="Proteomes" id="UP000039324">
    <property type="component" value="Unassembled WGS sequence"/>
</dbReference>
<evidence type="ECO:0000313" key="2">
    <source>
        <dbReference type="EMBL" id="CEP02096.1"/>
    </source>
</evidence>
<dbReference type="AlphaFoldDB" id="A0A0G4J4D4"/>
<gene>
    <name evidence="2" type="ORF">PBRA_002361</name>
</gene>
<sequence>MGDDVDAAGVDAGDGQRRVVRHVHLQDGSAAGSDRHAHHDGNGSQRE</sequence>
<dbReference type="EMBL" id="CDSF01000122">
    <property type="protein sequence ID" value="CEP02096.1"/>
    <property type="molecule type" value="Genomic_DNA"/>
</dbReference>
<keyword evidence="3" id="KW-1185">Reference proteome</keyword>
<feature type="compositionally biased region" description="Basic and acidic residues" evidence="1">
    <location>
        <begin position="33"/>
        <end position="47"/>
    </location>
</feature>
<proteinExistence type="predicted"/>
<name>A0A0G4J4D4_PLABS</name>
<organism evidence="2 3">
    <name type="scientific">Plasmodiophora brassicae</name>
    <name type="common">Clubroot disease agent</name>
    <dbReference type="NCBI Taxonomy" id="37360"/>
    <lineage>
        <taxon>Eukaryota</taxon>
        <taxon>Sar</taxon>
        <taxon>Rhizaria</taxon>
        <taxon>Endomyxa</taxon>
        <taxon>Phytomyxea</taxon>
        <taxon>Plasmodiophorida</taxon>
        <taxon>Plasmodiophoridae</taxon>
        <taxon>Plasmodiophora</taxon>
    </lineage>
</organism>
<evidence type="ECO:0000256" key="1">
    <source>
        <dbReference type="SAM" id="MobiDB-lite"/>
    </source>
</evidence>
<evidence type="ECO:0000313" key="3">
    <source>
        <dbReference type="Proteomes" id="UP000039324"/>
    </source>
</evidence>
<reference evidence="2 3" key="1">
    <citation type="submission" date="2015-02" db="EMBL/GenBank/DDBJ databases">
        <authorList>
            <person name="Chooi Y.-H."/>
        </authorList>
    </citation>
    <scope>NUCLEOTIDE SEQUENCE [LARGE SCALE GENOMIC DNA]</scope>
    <source>
        <strain evidence="2">E3</strain>
    </source>
</reference>